<evidence type="ECO:0000256" key="5">
    <source>
        <dbReference type="ARBA" id="ARBA00022989"/>
    </source>
</evidence>
<evidence type="ECO:0000256" key="6">
    <source>
        <dbReference type="ARBA" id="ARBA00023136"/>
    </source>
</evidence>
<dbReference type="PANTHER" id="PTHR42718">
    <property type="entry name" value="MAJOR FACILITATOR SUPERFAMILY MULTIDRUG TRANSPORTER MFSC"/>
    <property type="match status" value="1"/>
</dbReference>
<keyword evidence="10" id="KW-1185">Reference proteome</keyword>
<evidence type="ECO:0000259" key="8">
    <source>
        <dbReference type="PROSITE" id="PS50850"/>
    </source>
</evidence>
<reference evidence="9 10" key="1">
    <citation type="submission" date="2020-06" db="EMBL/GenBank/DDBJ databases">
        <title>Oricola thermophila sp. nov. isolated from a tidal sediments.</title>
        <authorList>
            <person name="Kwon K.K."/>
            <person name="Yang S.-H."/>
            <person name="Park M.-J."/>
        </authorList>
    </citation>
    <scope>NUCLEOTIDE SEQUENCE [LARGE SCALE GENOMIC DNA]</scope>
    <source>
        <strain evidence="9 10">MEBiC13590</strain>
    </source>
</reference>
<evidence type="ECO:0000256" key="7">
    <source>
        <dbReference type="SAM" id="Phobius"/>
    </source>
</evidence>
<accession>A0A6N1VH19</accession>
<dbReference type="Proteomes" id="UP000509367">
    <property type="component" value="Chromosome"/>
</dbReference>
<dbReference type="CDD" id="cd17503">
    <property type="entry name" value="MFS_LmrB_MDR_like"/>
    <property type="match status" value="1"/>
</dbReference>
<name>A0A6N1VH19_9HYPH</name>
<evidence type="ECO:0000313" key="10">
    <source>
        <dbReference type="Proteomes" id="UP000509367"/>
    </source>
</evidence>
<evidence type="ECO:0000256" key="2">
    <source>
        <dbReference type="ARBA" id="ARBA00022448"/>
    </source>
</evidence>
<feature type="transmembrane region" description="Helical" evidence="7">
    <location>
        <begin position="192"/>
        <end position="214"/>
    </location>
</feature>
<proteinExistence type="predicted"/>
<dbReference type="KEGG" id="orm:HTY61_11075"/>
<evidence type="ECO:0000313" key="9">
    <source>
        <dbReference type="EMBL" id="QKV18955.1"/>
    </source>
</evidence>
<dbReference type="Gene3D" id="1.20.1720.10">
    <property type="entry name" value="Multidrug resistance protein D"/>
    <property type="match status" value="1"/>
</dbReference>
<feature type="transmembrane region" description="Helical" evidence="7">
    <location>
        <begin position="319"/>
        <end position="342"/>
    </location>
</feature>
<keyword evidence="2" id="KW-0813">Transport</keyword>
<dbReference type="EMBL" id="CP054836">
    <property type="protein sequence ID" value="QKV18955.1"/>
    <property type="molecule type" value="Genomic_DNA"/>
</dbReference>
<feature type="transmembrane region" description="Helical" evidence="7">
    <location>
        <begin position="71"/>
        <end position="93"/>
    </location>
</feature>
<evidence type="ECO:0000256" key="1">
    <source>
        <dbReference type="ARBA" id="ARBA00004651"/>
    </source>
</evidence>
<keyword evidence="6 7" id="KW-0472">Membrane</keyword>
<keyword evidence="5 7" id="KW-1133">Transmembrane helix</keyword>
<dbReference type="InterPro" id="IPR011701">
    <property type="entry name" value="MFS"/>
</dbReference>
<sequence length="471" mass="48767">MTRTVPLVLAIALFMEHMDSTVISTALPAIAADIGTTPIALKLALTTYLVALAVFIPISGWMADRFGARRVFASAIVVFMVGSIACAASGSLAQFVVSRFLQGMGGAMMTPVGRLVLLRSTEKSDLVNAMAWLTIPALVGPMAGPPIGGFLTTFFSWHWIFLVNIPIGVAGVIFAVALLPTDNPPPPRRVDWTGFMLAGTAAAGIVFGLSVISLPALPPVWGVAATLAGIAAFAGYVTHARRATDPLLDPKLFANRTFRSAIIGANLFRIGAGAVPFLLPLMLQIGFGLTPFQSGMVTFVSAGGAIVMKFTVKRILRTAGFRMVLIGAAGGAAVSIAVNGFFTPATPIAAIMLLLFASGLVRSLFFTSANALTFADISDREAAQATAVTSAMQQVSIAVGVALAGGVLDVVTILNGGELGLPAFHMGFFVVAAISALAIIPFLYLPPDAGRTVSGHALREAGSRAASPVRQ</sequence>
<dbReference type="InterPro" id="IPR020846">
    <property type="entry name" value="MFS_dom"/>
</dbReference>
<feature type="transmembrane region" description="Helical" evidence="7">
    <location>
        <begin position="395"/>
        <end position="414"/>
    </location>
</feature>
<feature type="transmembrane region" description="Helical" evidence="7">
    <location>
        <begin position="258"/>
        <end position="279"/>
    </location>
</feature>
<evidence type="ECO:0000256" key="3">
    <source>
        <dbReference type="ARBA" id="ARBA00022475"/>
    </source>
</evidence>
<feature type="transmembrane region" description="Helical" evidence="7">
    <location>
        <begin position="41"/>
        <end position="59"/>
    </location>
</feature>
<feature type="transmembrane region" description="Helical" evidence="7">
    <location>
        <begin position="426"/>
        <end position="445"/>
    </location>
</feature>
<feature type="transmembrane region" description="Helical" evidence="7">
    <location>
        <begin position="285"/>
        <end position="307"/>
    </location>
</feature>
<feature type="domain" description="Major facilitator superfamily (MFS) profile" evidence="8">
    <location>
        <begin position="5"/>
        <end position="450"/>
    </location>
</feature>
<dbReference type="GO" id="GO:0022857">
    <property type="term" value="F:transmembrane transporter activity"/>
    <property type="evidence" value="ECO:0007669"/>
    <property type="project" value="InterPro"/>
</dbReference>
<gene>
    <name evidence="9" type="ORF">HTY61_11075</name>
</gene>
<dbReference type="Pfam" id="PF07690">
    <property type="entry name" value="MFS_1"/>
    <property type="match status" value="2"/>
</dbReference>
<feature type="transmembrane region" description="Helical" evidence="7">
    <location>
        <begin position="129"/>
        <end position="151"/>
    </location>
</feature>
<protein>
    <submittedName>
        <fullName evidence="9">MFS transporter</fullName>
    </submittedName>
</protein>
<evidence type="ECO:0000256" key="4">
    <source>
        <dbReference type="ARBA" id="ARBA00022692"/>
    </source>
</evidence>
<dbReference type="GO" id="GO:0005886">
    <property type="term" value="C:plasma membrane"/>
    <property type="evidence" value="ECO:0007669"/>
    <property type="project" value="UniProtKB-SubCell"/>
</dbReference>
<dbReference type="AlphaFoldDB" id="A0A6N1VH19"/>
<keyword evidence="3" id="KW-1003">Cell membrane</keyword>
<dbReference type="PANTHER" id="PTHR42718:SF46">
    <property type="entry name" value="BLR6921 PROTEIN"/>
    <property type="match status" value="1"/>
</dbReference>
<dbReference type="InterPro" id="IPR036259">
    <property type="entry name" value="MFS_trans_sf"/>
</dbReference>
<dbReference type="PRINTS" id="PR01036">
    <property type="entry name" value="TCRTETB"/>
</dbReference>
<dbReference type="RefSeq" id="WP_175276847.1">
    <property type="nucleotide sequence ID" value="NZ_CP054836.1"/>
</dbReference>
<feature type="transmembrane region" description="Helical" evidence="7">
    <location>
        <begin position="348"/>
        <end position="374"/>
    </location>
</feature>
<feature type="transmembrane region" description="Helical" evidence="7">
    <location>
        <begin position="99"/>
        <end position="117"/>
    </location>
</feature>
<feature type="transmembrane region" description="Helical" evidence="7">
    <location>
        <begin position="157"/>
        <end position="180"/>
    </location>
</feature>
<keyword evidence="4 7" id="KW-0812">Transmembrane</keyword>
<organism evidence="9 10">
    <name type="scientific">Oricola thermophila</name>
    <dbReference type="NCBI Taxonomy" id="2742145"/>
    <lineage>
        <taxon>Bacteria</taxon>
        <taxon>Pseudomonadati</taxon>
        <taxon>Pseudomonadota</taxon>
        <taxon>Alphaproteobacteria</taxon>
        <taxon>Hyphomicrobiales</taxon>
        <taxon>Ahrensiaceae</taxon>
        <taxon>Oricola</taxon>
    </lineage>
</organism>
<feature type="transmembrane region" description="Helical" evidence="7">
    <location>
        <begin position="220"/>
        <end position="237"/>
    </location>
</feature>
<dbReference type="SUPFAM" id="SSF103473">
    <property type="entry name" value="MFS general substrate transporter"/>
    <property type="match status" value="1"/>
</dbReference>
<dbReference type="PROSITE" id="PS50850">
    <property type="entry name" value="MFS"/>
    <property type="match status" value="1"/>
</dbReference>
<comment type="subcellular location">
    <subcellularLocation>
        <location evidence="1">Cell membrane</location>
        <topology evidence="1">Multi-pass membrane protein</topology>
    </subcellularLocation>
</comment>
<dbReference type="Gene3D" id="1.20.1250.20">
    <property type="entry name" value="MFS general substrate transporter like domains"/>
    <property type="match status" value="1"/>
</dbReference>